<evidence type="ECO:0000256" key="2">
    <source>
        <dbReference type="ARBA" id="ARBA00023043"/>
    </source>
</evidence>
<evidence type="ECO:0000313" key="5">
    <source>
        <dbReference type="Proteomes" id="UP001196413"/>
    </source>
</evidence>
<dbReference type="PROSITE" id="PS50297">
    <property type="entry name" value="ANK_REP_REGION"/>
    <property type="match status" value="1"/>
</dbReference>
<evidence type="ECO:0000256" key="3">
    <source>
        <dbReference type="PROSITE-ProRule" id="PRU00023"/>
    </source>
</evidence>
<gene>
    <name evidence="4" type="ORF">KIN20_022174</name>
</gene>
<dbReference type="Proteomes" id="UP001196413">
    <property type="component" value="Unassembled WGS sequence"/>
</dbReference>
<dbReference type="SUPFAM" id="SSF48403">
    <property type="entry name" value="Ankyrin repeat"/>
    <property type="match status" value="1"/>
</dbReference>
<dbReference type="InterPro" id="IPR036770">
    <property type="entry name" value="Ankyrin_rpt-contain_sf"/>
</dbReference>
<dbReference type="InterPro" id="IPR002110">
    <property type="entry name" value="Ankyrin_rpt"/>
</dbReference>
<comment type="caution">
    <text evidence="4">The sequence shown here is derived from an EMBL/GenBank/DDBJ whole genome shotgun (WGS) entry which is preliminary data.</text>
</comment>
<keyword evidence="1" id="KW-0677">Repeat</keyword>
<proteinExistence type="predicted"/>
<dbReference type="Pfam" id="PF12796">
    <property type="entry name" value="Ank_2"/>
    <property type="match status" value="1"/>
</dbReference>
<evidence type="ECO:0000256" key="1">
    <source>
        <dbReference type="ARBA" id="ARBA00022737"/>
    </source>
</evidence>
<organism evidence="4 5">
    <name type="scientific">Parelaphostrongylus tenuis</name>
    <name type="common">Meningeal worm</name>
    <dbReference type="NCBI Taxonomy" id="148309"/>
    <lineage>
        <taxon>Eukaryota</taxon>
        <taxon>Metazoa</taxon>
        <taxon>Ecdysozoa</taxon>
        <taxon>Nematoda</taxon>
        <taxon>Chromadorea</taxon>
        <taxon>Rhabditida</taxon>
        <taxon>Rhabditina</taxon>
        <taxon>Rhabditomorpha</taxon>
        <taxon>Strongyloidea</taxon>
        <taxon>Metastrongylidae</taxon>
        <taxon>Parelaphostrongylus</taxon>
    </lineage>
</organism>
<dbReference type="AlphaFoldDB" id="A0AAD5MTQ3"/>
<keyword evidence="5" id="KW-1185">Reference proteome</keyword>
<dbReference type="SMART" id="SM00248">
    <property type="entry name" value="ANK"/>
    <property type="match status" value="2"/>
</dbReference>
<dbReference type="Gene3D" id="1.25.40.20">
    <property type="entry name" value="Ankyrin repeat-containing domain"/>
    <property type="match status" value="1"/>
</dbReference>
<feature type="repeat" description="ANK" evidence="3">
    <location>
        <begin position="23"/>
        <end position="55"/>
    </location>
</feature>
<keyword evidence="2 3" id="KW-0040">ANK repeat</keyword>
<sequence length="96" mass="10656">MLQQYFTSLKKTKKRMKYLKNVNDWTPLHLATHWGNHRIVERLISQGVDVNAHAGGSMTALHIAVSNPTVKAENVLQVIRHLLGAPGGLDSISNMS</sequence>
<dbReference type="PROSITE" id="PS50088">
    <property type="entry name" value="ANK_REPEAT"/>
    <property type="match status" value="1"/>
</dbReference>
<dbReference type="EMBL" id="JAHQIW010004484">
    <property type="protein sequence ID" value="KAJ1362573.1"/>
    <property type="molecule type" value="Genomic_DNA"/>
</dbReference>
<evidence type="ECO:0000313" key="4">
    <source>
        <dbReference type="EMBL" id="KAJ1362573.1"/>
    </source>
</evidence>
<dbReference type="PANTHER" id="PTHR24198:SF165">
    <property type="entry name" value="ANKYRIN REPEAT-CONTAINING PROTEIN-RELATED"/>
    <property type="match status" value="1"/>
</dbReference>
<protein>
    <submittedName>
        <fullName evidence="4">Uncharacterized protein</fullName>
    </submittedName>
</protein>
<dbReference type="PANTHER" id="PTHR24198">
    <property type="entry name" value="ANKYRIN REPEAT AND PROTEIN KINASE DOMAIN-CONTAINING PROTEIN"/>
    <property type="match status" value="1"/>
</dbReference>
<accession>A0AAD5MTQ3</accession>
<name>A0AAD5MTQ3_PARTN</name>
<reference evidence="4" key="1">
    <citation type="submission" date="2021-06" db="EMBL/GenBank/DDBJ databases">
        <title>Parelaphostrongylus tenuis whole genome reference sequence.</title>
        <authorList>
            <person name="Garwood T.J."/>
            <person name="Larsen P.A."/>
            <person name="Fountain-Jones N.M."/>
            <person name="Garbe J.R."/>
            <person name="Macchietto M.G."/>
            <person name="Kania S.A."/>
            <person name="Gerhold R.W."/>
            <person name="Richards J.E."/>
            <person name="Wolf T.M."/>
        </authorList>
    </citation>
    <scope>NUCLEOTIDE SEQUENCE</scope>
    <source>
        <strain evidence="4">MNPRO001-30</strain>
        <tissue evidence="4">Meninges</tissue>
    </source>
</reference>